<dbReference type="Pfam" id="PF16363">
    <property type="entry name" value="GDP_Man_Dehyd"/>
    <property type="match status" value="1"/>
</dbReference>
<accession>A0A1F6BTI0</accession>
<dbReference type="EMBL" id="MFKK01000029">
    <property type="protein sequence ID" value="OGG40269.1"/>
    <property type="molecule type" value="Genomic_DNA"/>
</dbReference>
<comment type="caution">
    <text evidence="3">The sequence shown here is derived from an EMBL/GenBank/DDBJ whole genome shotgun (WGS) entry which is preliminary data.</text>
</comment>
<protein>
    <recommendedName>
        <fullName evidence="2">NAD(P)-binding domain-containing protein</fullName>
    </recommendedName>
</protein>
<dbReference type="InterPro" id="IPR036291">
    <property type="entry name" value="NAD(P)-bd_dom_sf"/>
</dbReference>
<evidence type="ECO:0000313" key="3">
    <source>
        <dbReference type="EMBL" id="OGG40269.1"/>
    </source>
</evidence>
<proteinExistence type="predicted"/>
<evidence type="ECO:0000256" key="1">
    <source>
        <dbReference type="ARBA" id="ARBA00023027"/>
    </source>
</evidence>
<evidence type="ECO:0000313" key="4">
    <source>
        <dbReference type="Proteomes" id="UP000176996"/>
    </source>
</evidence>
<reference evidence="3 4" key="1">
    <citation type="journal article" date="2016" name="Nat. Commun.">
        <title>Thousands of microbial genomes shed light on interconnected biogeochemical processes in an aquifer system.</title>
        <authorList>
            <person name="Anantharaman K."/>
            <person name="Brown C.T."/>
            <person name="Hug L.A."/>
            <person name="Sharon I."/>
            <person name="Castelle C.J."/>
            <person name="Probst A.J."/>
            <person name="Thomas B.C."/>
            <person name="Singh A."/>
            <person name="Wilkins M.J."/>
            <person name="Karaoz U."/>
            <person name="Brodie E.L."/>
            <person name="Williams K.H."/>
            <person name="Hubbard S.S."/>
            <person name="Banfield J.F."/>
        </authorList>
    </citation>
    <scope>NUCLEOTIDE SEQUENCE [LARGE SCALE GENOMIC DNA]</scope>
</reference>
<dbReference type="Gene3D" id="3.40.50.720">
    <property type="entry name" value="NAD(P)-binding Rossmann-like Domain"/>
    <property type="match status" value="1"/>
</dbReference>
<dbReference type="Proteomes" id="UP000176996">
    <property type="component" value="Unassembled WGS sequence"/>
</dbReference>
<keyword evidence="1" id="KW-0520">NAD</keyword>
<organism evidence="3 4">
    <name type="scientific">Candidatus Jorgensenbacteria bacterium RIFCSPLOWO2_01_FULL_45_25b</name>
    <dbReference type="NCBI Taxonomy" id="1798471"/>
    <lineage>
        <taxon>Bacteria</taxon>
        <taxon>Candidatus Joergenseniibacteriota</taxon>
    </lineage>
</organism>
<dbReference type="InterPro" id="IPR016040">
    <property type="entry name" value="NAD(P)-bd_dom"/>
</dbReference>
<dbReference type="STRING" id="1798471.A3A21_02885"/>
<sequence length="316" mass="35653">MKILITGGAGFIGSHLAGRLLEEGKEVVVLDDFNDYYNPKWKEENTEAYKKNKNFKLFRGDILDETLVDEILKTERVETIIHLAARAGVRPSMQNPALYQKVNVEGTKVILEAARKHGIKNIILASSSSVYGNQKKMPCSEDDSVDNPASPYAATKREMELLAKTYHNLYSTNIACLRFFTVYGEGGRPDMALYIFMEKIANGEEVQKFGDGSSMRDYTYIGDIVDGITRCIGKNFGYEIINLGNNSPVSLNDFIAAIEKATEKKAKIKEMPKQEGDVEKTWADIAKAKRLLGWEPKTLLEENLAKIVLWYKKYRL</sequence>
<name>A0A1F6BTI0_9BACT</name>
<gene>
    <name evidence="3" type="ORF">A3A21_02885</name>
</gene>
<dbReference type="PANTHER" id="PTHR43574">
    <property type="entry name" value="EPIMERASE-RELATED"/>
    <property type="match status" value="1"/>
</dbReference>
<dbReference type="PRINTS" id="PR01713">
    <property type="entry name" value="NUCEPIMERASE"/>
</dbReference>
<evidence type="ECO:0000259" key="2">
    <source>
        <dbReference type="Pfam" id="PF16363"/>
    </source>
</evidence>
<feature type="domain" description="NAD(P)-binding" evidence="2">
    <location>
        <begin position="4"/>
        <end position="305"/>
    </location>
</feature>
<dbReference type="SUPFAM" id="SSF51735">
    <property type="entry name" value="NAD(P)-binding Rossmann-fold domains"/>
    <property type="match status" value="1"/>
</dbReference>
<dbReference type="AlphaFoldDB" id="A0A1F6BTI0"/>